<dbReference type="Proteomes" id="UP001153678">
    <property type="component" value="Unassembled WGS sequence"/>
</dbReference>
<keyword evidence="2" id="KW-1185">Reference proteome</keyword>
<reference evidence="1" key="1">
    <citation type="submission" date="2022-08" db="EMBL/GenBank/DDBJ databases">
        <authorList>
            <person name="Kallberg Y."/>
            <person name="Tangrot J."/>
            <person name="Rosling A."/>
        </authorList>
    </citation>
    <scope>NUCLEOTIDE SEQUENCE</scope>
    <source>
        <strain evidence="1">Wild A</strain>
    </source>
</reference>
<dbReference type="AlphaFoldDB" id="A0A9W4WSK1"/>
<gene>
    <name evidence="1" type="ORF">FWILDA_LOCUS11268</name>
</gene>
<accession>A0A9W4WSK1</accession>
<protein>
    <submittedName>
        <fullName evidence="1">14585_t:CDS:1</fullName>
    </submittedName>
</protein>
<dbReference type="OrthoDB" id="2308946at2759"/>
<sequence length="122" mass="13962">MAMFVHAQAQDQAQKFGCKIKVYRPKQGAVYPFFSRQYIEYDVSDGCMTEDGDDRVNVGVISRTTGNKVYDVVKNGNLINTPRKLRFRIDPVWATDGRKYYIRVTVRRKGAISGDFTTVEEP</sequence>
<organism evidence="1 2">
    <name type="scientific">Funneliformis geosporum</name>
    <dbReference type="NCBI Taxonomy" id="1117311"/>
    <lineage>
        <taxon>Eukaryota</taxon>
        <taxon>Fungi</taxon>
        <taxon>Fungi incertae sedis</taxon>
        <taxon>Mucoromycota</taxon>
        <taxon>Glomeromycotina</taxon>
        <taxon>Glomeromycetes</taxon>
        <taxon>Glomerales</taxon>
        <taxon>Glomeraceae</taxon>
        <taxon>Funneliformis</taxon>
    </lineage>
</organism>
<evidence type="ECO:0000313" key="2">
    <source>
        <dbReference type="Proteomes" id="UP001153678"/>
    </source>
</evidence>
<proteinExistence type="predicted"/>
<dbReference type="EMBL" id="CAMKVN010003139">
    <property type="protein sequence ID" value="CAI2183817.1"/>
    <property type="molecule type" value="Genomic_DNA"/>
</dbReference>
<evidence type="ECO:0000313" key="1">
    <source>
        <dbReference type="EMBL" id="CAI2183817.1"/>
    </source>
</evidence>
<name>A0A9W4WSK1_9GLOM</name>
<comment type="caution">
    <text evidence="1">The sequence shown here is derived from an EMBL/GenBank/DDBJ whole genome shotgun (WGS) entry which is preliminary data.</text>
</comment>